<dbReference type="EMBL" id="ATCF01000005">
    <property type="protein sequence ID" value="EPE01164.1"/>
    <property type="molecule type" value="Genomic_DNA"/>
</dbReference>
<dbReference type="HOGENOM" id="CLU_039613_16_2_4"/>
<dbReference type="InterPro" id="IPR005119">
    <property type="entry name" value="LysR_subst-bd"/>
</dbReference>
<reference evidence="6 7" key="1">
    <citation type="submission" date="2013-04" db="EMBL/GenBank/DDBJ databases">
        <title>The Genome Sequence of Sutterella wadsworthensis HGA0223.</title>
        <authorList>
            <consortium name="The Broad Institute Genomics Platform"/>
            <person name="Earl A."/>
            <person name="Ward D."/>
            <person name="Feldgarden M."/>
            <person name="Gevers D."/>
            <person name="Schmidt T.M."/>
            <person name="Dover J."/>
            <person name="Dai D."/>
            <person name="Walker B."/>
            <person name="Young S."/>
            <person name="Zeng Q."/>
            <person name="Gargeya S."/>
            <person name="Fitzgerald M."/>
            <person name="Haas B."/>
            <person name="Abouelleil A."/>
            <person name="Allen A.W."/>
            <person name="Alvarado L."/>
            <person name="Arachchi H.M."/>
            <person name="Berlin A.M."/>
            <person name="Chapman S.B."/>
            <person name="Gainer-Dewar J."/>
            <person name="Goldberg J."/>
            <person name="Griggs A."/>
            <person name="Gujja S."/>
            <person name="Hansen M."/>
            <person name="Howarth C."/>
            <person name="Imamovic A."/>
            <person name="Ireland A."/>
            <person name="Larimer J."/>
            <person name="McCowan C."/>
            <person name="Murphy C."/>
            <person name="Pearson M."/>
            <person name="Poon T.W."/>
            <person name="Priest M."/>
            <person name="Roberts A."/>
            <person name="Saif S."/>
            <person name="Shea T."/>
            <person name="Sisk P."/>
            <person name="Sykes S."/>
            <person name="Wortman J."/>
            <person name="Nusbaum C."/>
            <person name="Birren B."/>
        </authorList>
    </citation>
    <scope>NUCLEOTIDE SEQUENCE [LARGE SCALE GENOMIC DNA]</scope>
    <source>
        <strain evidence="6 7">HGA0223</strain>
    </source>
</reference>
<keyword evidence="4" id="KW-0804">Transcription</keyword>
<keyword evidence="7" id="KW-1185">Reference proteome</keyword>
<dbReference type="InterPro" id="IPR000847">
    <property type="entry name" value="LysR_HTH_N"/>
</dbReference>
<dbReference type="STRING" id="1203554.HMPREF1476_00476"/>
<dbReference type="PANTHER" id="PTHR30537">
    <property type="entry name" value="HTH-TYPE TRANSCRIPTIONAL REGULATOR"/>
    <property type="match status" value="1"/>
</dbReference>
<dbReference type="InterPro" id="IPR036388">
    <property type="entry name" value="WH-like_DNA-bd_sf"/>
</dbReference>
<feature type="domain" description="HTH lysR-type" evidence="5">
    <location>
        <begin position="1"/>
        <end position="60"/>
    </location>
</feature>
<dbReference type="GO" id="GO:0003700">
    <property type="term" value="F:DNA-binding transcription factor activity"/>
    <property type="evidence" value="ECO:0007669"/>
    <property type="project" value="InterPro"/>
</dbReference>
<accession>S3BIM6</accession>
<comment type="similarity">
    <text evidence="1">Belongs to the LysR transcriptional regulatory family.</text>
</comment>
<evidence type="ECO:0000256" key="2">
    <source>
        <dbReference type="ARBA" id="ARBA00023015"/>
    </source>
</evidence>
<dbReference type="PANTHER" id="PTHR30537:SF5">
    <property type="entry name" value="HTH-TYPE TRANSCRIPTIONAL ACTIVATOR TTDR-RELATED"/>
    <property type="match status" value="1"/>
</dbReference>
<protein>
    <recommendedName>
        <fullName evidence="5">HTH lysR-type domain-containing protein</fullName>
    </recommendedName>
</protein>
<dbReference type="Gene3D" id="3.40.190.290">
    <property type="match status" value="1"/>
</dbReference>
<evidence type="ECO:0000256" key="1">
    <source>
        <dbReference type="ARBA" id="ARBA00009437"/>
    </source>
</evidence>
<comment type="caution">
    <text evidence="6">The sequence shown here is derived from an EMBL/GenBank/DDBJ whole genome shotgun (WGS) entry which is preliminary data.</text>
</comment>
<dbReference type="eggNOG" id="COG0583">
    <property type="taxonomic scope" value="Bacteria"/>
</dbReference>
<dbReference type="PATRIC" id="fig|1203554.3.peg.462"/>
<gene>
    <name evidence="6" type="ORF">HMPREF1476_00476</name>
</gene>
<proteinExistence type="inferred from homology"/>
<dbReference type="PROSITE" id="PS50931">
    <property type="entry name" value="HTH_LYSR"/>
    <property type="match status" value="1"/>
</dbReference>
<dbReference type="AlphaFoldDB" id="S3BIM6"/>
<dbReference type="GO" id="GO:0003677">
    <property type="term" value="F:DNA binding"/>
    <property type="evidence" value="ECO:0007669"/>
    <property type="project" value="UniProtKB-KW"/>
</dbReference>
<dbReference type="Pfam" id="PF00126">
    <property type="entry name" value="HTH_1"/>
    <property type="match status" value="1"/>
</dbReference>
<dbReference type="InterPro" id="IPR058163">
    <property type="entry name" value="LysR-type_TF_proteobact-type"/>
</dbReference>
<evidence type="ECO:0000259" key="5">
    <source>
        <dbReference type="PROSITE" id="PS50931"/>
    </source>
</evidence>
<dbReference type="InterPro" id="IPR036390">
    <property type="entry name" value="WH_DNA-bd_sf"/>
</dbReference>
<sequence length="321" mass="36847">MLNDLEALEVFASLCTTGSIQKTAQALGIDSPTASRKLTKLETQLGRQLINREKRPFEMTADACAIIGSVKKILEERQQIETYYRRLQSDDAMLIRVMIGNAHINFATKFILEYAEQFPKLRFNMLSPSDVPSFLEGKADVICLSAQAQLSNCIMLPRGRMIFVPVATPQYLKEHGPINHPDDLLHHRVFSNLYPNSFSLNSNYQLTKKGQSCSFQAIDTIRYSNVEMTRRSVLEHAGIAPCMPLFFIIDDLEAGRLVPVLGGWHRPSHQNYVVCKDDDWKIRQIRMFSNWWAQKLGDYEKECEARLIKLYGRKFFLNLIH</sequence>
<evidence type="ECO:0000313" key="7">
    <source>
        <dbReference type="Proteomes" id="UP000014400"/>
    </source>
</evidence>
<keyword evidence="2" id="KW-0805">Transcription regulation</keyword>
<dbReference type="SUPFAM" id="SSF53850">
    <property type="entry name" value="Periplasmic binding protein-like II"/>
    <property type="match status" value="1"/>
</dbReference>
<dbReference type="Proteomes" id="UP000014400">
    <property type="component" value="Unassembled WGS sequence"/>
</dbReference>
<dbReference type="Gene3D" id="1.10.10.10">
    <property type="entry name" value="Winged helix-like DNA-binding domain superfamily/Winged helix DNA-binding domain"/>
    <property type="match status" value="1"/>
</dbReference>
<keyword evidence="3" id="KW-0238">DNA-binding</keyword>
<dbReference type="SUPFAM" id="SSF46785">
    <property type="entry name" value="Winged helix' DNA-binding domain"/>
    <property type="match status" value="1"/>
</dbReference>
<evidence type="ECO:0000256" key="3">
    <source>
        <dbReference type="ARBA" id="ARBA00023125"/>
    </source>
</evidence>
<evidence type="ECO:0000313" key="6">
    <source>
        <dbReference type="EMBL" id="EPE01164.1"/>
    </source>
</evidence>
<dbReference type="Pfam" id="PF03466">
    <property type="entry name" value="LysR_substrate"/>
    <property type="match status" value="1"/>
</dbReference>
<organism evidence="6 7">
    <name type="scientific">Sutterella wadsworthensis HGA0223</name>
    <dbReference type="NCBI Taxonomy" id="1203554"/>
    <lineage>
        <taxon>Bacteria</taxon>
        <taxon>Pseudomonadati</taxon>
        <taxon>Pseudomonadota</taxon>
        <taxon>Betaproteobacteria</taxon>
        <taxon>Burkholderiales</taxon>
        <taxon>Sutterellaceae</taxon>
        <taxon>Sutterella</taxon>
    </lineage>
</organism>
<evidence type="ECO:0000256" key="4">
    <source>
        <dbReference type="ARBA" id="ARBA00023163"/>
    </source>
</evidence>
<dbReference type="RefSeq" id="WP_016473859.1">
    <property type="nucleotide sequence ID" value="NZ_KE150480.1"/>
</dbReference>
<name>S3BIM6_9BURK</name>